<keyword evidence="1" id="KW-0472">Membrane</keyword>
<reference evidence="2" key="1">
    <citation type="submission" date="2018-05" db="EMBL/GenBank/DDBJ databases">
        <title>Draft genome of Mucuna pruriens seed.</title>
        <authorList>
            <person name="Nnadi N.E."/>
            <person name="Vos R."/>
            <person name="Hasami M.H."/>
            <person name="Devisetty U.K."/>
            <person name="Aguiy J.C."/>
        </authorList>
    </citation>
    <scope>NUCLEOTIDE SEQUENCE [LARGE SCALE GENOMIC DNA]</scope>
    <source>
        <strain evidence="2">JCA_2017</strain>
    </source>
</reference>
<feature type="non-terminal residue" evidence="2">
    <location>
        <position position="1"/>
    </location>
</feature>
<dbReference type="AlphaFoldDB" id="A0A371FA89"/>
<gene>
    <name evidence="2" type="ORF">CR513_44933</name>
</gene>
<feature type="transmembrane region" description="Helical" evidence="1">
    <location>
        <begin position="358"/>
        <end position="383"/>
    </location>
</feature>
<organism evidence="2 3">
    <name type="scientific">Mucuna pruriens</name>
    <name type="common">Velvet bean</name>
    <name type="synonym">Dolichos pruriens</name>
    <dbReference type="NCBI Taxonomy" id="157652"/>
    <lineage>
        <taxon>Eukaryota</taxon>
        <taxon>Viridiplantae</taxon>
        <taxon>Streptophyta</taxon>
        <taxon>Embryophyta</taxon>
        <taxon>Tracheophyta</taxon>
        <taxon>Spermatophyta</taxon>
        <taxon>Magnoliopsida</taxon>
        <taxon>eudicotyledons</taxon>
        <taxon>Gunneridae</taxon>
        <taxon>Pentapetalae</taxon>
        <taxon>rosids</taxon>
        <taxon>fabids</taxon>
        <taxon>Fabales</taxon>
        <taxon>Fabaceae</taxon>
        <taxon>Papilionoideae</taxon>
        <taxon>50 kb inversion clade</taxon>
        <taxon>NPAAA clade</taxon>
        <taxon>indigoferoid/millettioid clade</taxon>
        <taxon>Phaseoleae</taxon>
        <taxon>Mucuna</taxon>
    </lineage>
</organism>
<keyword evidence="1" id="KW-1133">Transmembrane helix</keyword>
<protein>
    <submittedName>
        <fullName evidence="2">UPF0481 protein</fullName>
    </submittedName>
</protein>
<proteinExistence type="predicted"/>
<dbReference type="OrthoDB" id="1896044at2759"/>
<dbReference type="EMBL" id="QJKJ01009896">
    <property type="protein sequence ID" value="RDX75214.1"/>
    <property type="molecule type" value="Genomic_DNA"/>
</dbReference>
<dbReference type="STRING" id="157652.A0A371FA89"/>
<evidence type="ECO:0000256" key="1">
    <source>
        <dbReference type="SAM" id="Phobius"/>
    </source>
</evidence>
<dbReference type="PANTHER" id="PTHR31170">
    <property type="entry name" value="BNAC04G53230D PROTEIN"/>
    <property type="match status" value="1"/>
</dbReference>
<name>A0A371FA89_MUCPR</name>
<dbReference type="InterPro" id="IPR004158">
    <property type="entry name" value="DUF247_pln"/>
</dbReference>
<evidence type="ECO:0000313" key="3">
    <source>
        <dbReference type="Proteomes" id="UP000257109"/>
    </source>
</evidence>
<dbReference type="Pfam" id="PF03140">
    <property type="entry name" value="DUF247"/>
    <property type="match status" value="2"/>
</dbReference>
<keyword evidence="3" id="KW-1185">Reference proteome</keyword>
<comment type="caution">
    <text evidence="2">The sequence shown here is derived from an EMBL/GenBank/DDBJ whole genome shotgun (WGS) entry which is preliminary data.</text>
</comment>
<keyword evidence="1" id="KW-0812">Transmembrane</keyword>
<evidence type="ECO:0000313" key="2">
    <source>
        <dbReference type="EMBL" id="RDX75214.1"/>
    </source>
</evidence>
<dbReference type="PANTHER" id="PTHR31170:SF23">
    <property type="match status" value="1"/>
</dbReference>
<dbReference type="Proteomes" id="UP000257109">
    <property type="component" value="Unassembled WGS sequence"/>
</dbReference>
<accession>A0A371FA89</accession>
<sequence>MEGKPSGLLSEQQCLETKLTKILQNVEPPEMCGTNMQCIYRVPRSLRESNPKAYTPQIVYIGPFHRARDVGKENNMLESTEELKQKYLKGFLNRTQLPVRYFVVELQRLEEKIPSCYAEHIRYKSDDFLKMVLIDACFIIELFLRFHKYKDWVGKDPLLSKPAMLSEITIGLILLENQLPFFVLEELYSLTGMNIIFSPFLVIAIEYFENIGMSKKSEAVYPTECPYHFTDLLRTSIVSSSKFHLREQDCKPIEHLYSASQLFEAGLKFKVIPNESIVDLHYDEDVNILIDKKIIVNHMGDPNAVATMVNSLSLRVLMPFFDLKNFSLCNSLNAFYEKPLNKYKAIFIHKYFNTPWKIASTVAAILLLLLTLIQTICSIISLFKEYTTLRGSLYY</sequence>